<organism evidence="2 3">
    <name type="scientific">Eschrichtius robustus</name>
    <name type="common">California gray whale</name>
    <name type="synonym">Eschrichtius gibbosus</name>
    <dbReference type="NCBI Taxonomy" id="9764"/>
    <lineage>
        <taxon>Eukaryota</taxon>
        <taxon>Metazoa</taxon>
        <taxon>Chordata</taxon>
        <taxon>Craniata</taxon>
        <taxon>Vertebrata</taxon>
        <taxon>Euteleostomi</taxon>
        <taxon>Mammalia</taxon>
        <taxon>Eutheria</taxon>
        <taxon>Laurasiatheria</taxon>
        <taxon>Artiodactyla</taxon>
        <taxon>Whippomorpha</taxon>
        <taxon>Cetacea</taxon>
        <taxon>Mysticeti</taxon>
        <taxon>Eschrichtiidae</taxon>
        <taxon>Eschrichtius</taxon>
    </lineage>
</organism>
<dbReference type="AlphaFoldDB" id="A0AB34GYE8"/>
<evidence type="ECO:0000313" key="3">
    <source>
        <dbReference type="Proteomes" id="UP001159641"/>
    </source>
</evidence>
<reference evidence="2 3" key="1">
    <citation type="submission" date="2022-11" db="EMBL/GenBank/DDBJ databases">
        <title>Whole genome sequence of Eschrichtius robustus ER-17-0199.</title>
        <authorList>
            <person name="Bruniche-Olsen A."/>
            <person name="Black A.N."/>
            <person name="Fields C.J."/>
            <person name="Walden K."/>
            <person name="Dewoody J.A."/>
        </authorList>
    </citation>
    <scope>NUCLEOTIDE SEQUENCE [LARGE SCALE GENOMIC DNA]</scope>
    <source>
        <strain evidence="2">ER-17-0199</strain>
        <tissue evidence="2">Blubber</tissue>
    </source>
</reference>
<proteinExistence type="predicted"/>
<keyword evidence="3" id="KW-1185">Reference proteome</keyword>
<feature type="region of interest" description="Disordered" evidence="1">
    <location>
        <begin position="15"/>
        <end position="129"/>
    </location>
</feature>
<comment type="caution">
    <text evidence="2">The sequence shown here is derived from an EMBL/GenBank/DDBJ whole genome shotgun (WGS) entry which is preliminary data.</text>
</comment>
<feature type="compositionally biased region" description="Basic and acidic residues" evidence="1">
    <location>
        <begin position="112"/>
        <end position="129"/>
    </location>
</feature>
<evidence type="ECO:0000313" key="2">
    <source>
        <dbReference type="EMBL" id="KAJ8785531.1"/>
    </source>
</evidence>
<evidence type="ECO:0000256" key="1">
    <source>
        <dbReference type="SAM" id="MobiDB-lite"/>
    </source>
</evidence>
<name>A0AB34GYE8_ESCRO</name>
<gene>
    <name evidence="2" type="ORF">J1605_007128</name>
</gene>
<sequence>MDGASLDFTSFTGIFGLDTENSASLSTRKASFAGNPRDDPPARPPETRPAQDLWEAGELSGRAGALRGNKGGGGWADLGTGRAAPTRGGGERDPRSGARGPGPGGRGGSAGRDARRSVFSGSEDRVSPE</sequence>
<feature type="compositionally biased region" description="Gly residues" evidence="1">
    <location>
        <begin position="99"/>
        <end position="110"/>
    </location>
</feature>
<accession>A0AB34GYE8</accession>
<protein>
    <submittedName>
        <fullName evidence="2">Uncharacterized protein</fullName>
    </submittedName>
</protein>
<dbReference type="EMBL" id="JAIQCJ010002014">
    <property type="protein sequence ID" value="KAJ8785531.1"/>
    <property type="molecule type" value="Genomic_DNA"/>
</dbReference>
<feature type="compositionally biased region" description="Polar residues" evidence="1">
    <location>
        <begin position="19"/>
        <end position="29"/>
    </location>
</feature>
<dbReference type="Proteomes" id="UP001159641">
    <property type="component" value="Unassembled WGS sequence"/>
</dbReference>